<dbReference type="GO" id="GO:2000031">
    <property type="term" value="P:regulation of salicylic acid mediated signaling pathway"/>
    <property type="evidence" value="ECO:0007669"/>
    <property type="project" value="InterPro"/>
</dbReference>
<dbReference type="PANTHER" id="PTHR33199">
    <property type="entry name" value="MACPF DOMAIN-CONTAINING PROTEIN CAD1"/>
    <property type="match status" value="1"/>
</dbReference>
<comment type="caution">
    <text evidence="1">The sequence shown here is derived from an EMBL/GenBank/DDBJ whole genome shotgun (WGS) entry which is preliminary data.</text>
</comment>
<feature type="non-terminal residue" evidence="1">
    <location>
        <position position="1"/>
    </location>
</feature>
<gene>
    <name evidence="1" type="ORF">Gohar_026803</name>
</gene>
<evidence type="ECO:0000313" key="1">
    <source>
        <dbReference type="EMBL" id="MBA0812874.1"/>
    </source>
</evidence>
<evidence type="ECO:0000313" key="2">
    <source>
        <dbReference type="Proteomes" id="UP000593560"/>
    </source>
</evidence>
<dbReference type="InterPro" id="IPR044663">
    <property type="entry name" value="CAD1/NSL1-like"/>
</dbReference>
<dbReference type="GO" id="GO:0009626">
    <property type="term" value="P:plant-type hypersensitive response"/>
    <property type="evidence" value="ECO:0007669"/>
    <property type="project" value="TreeGrafter"/>
</dbReference>
<evidence type="ECO:0008006" key="3">
    <source>
        <dbReference type="Google" id="ProtNLM"/>
    </source>
</evidence>
<dbReference type="Proteomes" id="UP000593560">
    <property type="component" value="Unassembled WGS sequence"/>
</dbReference>
<dbReference type="OrthoDB" id="1366754at2759"/>
<dbReference type="PANTHER" id="PTHR33199:SF2">
    <property type="entry name" value="OS02G0475300 PROTEIN"/>
    <property type="match status" value="1"/>
</dbReference>
<keyword evidence="2" id="KW-1185">Reference proteome</keyword>
<dbReference type="AlphaFoldDB" id="A0A7J9HU57"/>
<reference evidence="1 2" key="1">
    <citation type="journal article" date="2019" name="Genome Biol. Evol.">
        <title>Insights into the evolution of the New World diploid cottons (Gossypium, subgenus Houzingenia) based on genome sequencing.</title>
        <authorList>
            <person name="Grover C.E."/>
            <person name="Arick M.A. 2nd"/>
            <person name="Thrash A."/>
            <person name="Conover J.L."/>
            <person name="Sanders W.S."/>
            <person name="Peterson D.G."/>
            <person name="Frelichowski J.E."/>
            <person name="Scheffler J.A."/>
            <person name="Scheffler B.E."/>
            <person name="Wendel J.F."/>
        </authorList>
    </citation>
    <scope>NUCLEOTIDE SEQUENCE [LARGE SCALE GENOMIC DNA]</scope>
    <source>
        <strain evidence="1">0</strain>
        <tissue evidence="1">Leaf</tissue>
    </source>
</reference>
<proteinExistence type="predicted"/>
<organism evidence="1 2">
    <name type="scientific">Gossypium harknessii</name>
    <dbReference type="NCBI Taxonomy" id="34285"/>
    <lineage>
        <taxon>Eukaryota</taxon>
        <taxon>Viridiplantae</taxon>
        <taxon>Streptophyta</taxon>
        <taxon>Embryophyta</taxon>
        <taxon>Tracheophyta</taxon>
        <taxon>Spermatophyta</taxon>
        <taxon>Magnoliopsida</taxon>
        <taxon>eudicotyledons</taxon>
        <taxon>Gunneridae</taxon>
        <taxon>Pentapetalae</taxon>
        <taxon>rosids</taxon>
        <taxon>malvids</taxon>
        <taxon>Malvales</taxon>
        <taxon>Malvaceae</taxon>
        <taxon>Malvoideae</taxon>
        <taxon>Gossypium</taxon>
    </lineage>
</organism>
<sequence>MEALGKGFDISGDFKLKYAKGARLVVLDETDKRDIVLPGVFTIKDVSQDIRLDKGDRIRFKSDVLEFNQMSEFLNQKSSIQGKVPSGYLNTIFDLTGDWLHDAADTKNLAFDGYFISLYHLHLTASPLVLHDSVKKSVPSHWDPEALSR</sequence>
<dbReference type="GO" id="GO:0005886">
    <property type="term" value="C:plasma membrane"/>
    <property type="evidence" value="ECO:0007669"/>
    <property type="project" value="TreeGrafter"/>
</dbReference>
<name>A0A7J9HU57_9ROSI</name>
<dbReference type="EMBL" id="JABFAD010000011">
    <property type="protein sequence ID" value="MBA0812874.1"/>
    <property type="molecule type" value="Genomic_DNA"/>
</dbReference>
<accession>A0A7J9HU57</accession>
<protein>
    <recommendedName>
        <fullName evidence="3">MACPF domain-containing protein</fullName>
    </recommendedName>
</protein>